<dbReference type="GO" id="GO:0008777">
    <property type="term" value="F:acetylornithine deacetylase activity"/>
    <property type="evidence" value="ECO:0007669"/>
    <property type="project" value="TreeGrafter"/>
</dbReference>
<keyword evidence="3" id="KW-0645">Protease</keyword>
<keyword evidence="5" id="KW-0482">Metalloprotease</keyword>
<dbReference type="SUPFAM" id="SSF53187">
    <property type="entry name" value="Zn-dependent exopeptidases"/>
    <property type="match status" value="1"/>
</dbReference>
<comment type="similarity">
    <text evidence="2">Belongs to the peptidase M20A family.</text>
</comment>
<dbReference type="RefSeq" id="WP_074731167.1">
    <property type="nucleotide sequence ID" value="NZ_CACWHD010000002.1"/>
</dbReference>
<reference evidence="7" key="1">
    <citation type="submission" date="2016-10" db="EMBL/GenBank/DDBJ databases">
        <authorList>
            <person name="Varghese N."/>
        </authorList>
    </citation>
    <scope>NUCLEOTIDE SEQUENCE [LARGE SCALE GENOMIC DNA]</scope>
    <source>
        <strain evidence="7">DSM 20406</strain>
    </source>
</reference>
<dbReference type="GO" id="GO:0008237">
    <property type="term" value="F:metallopeptidase activity"/>
    <property type="evidence" value="ECO:0007669"/>
    <property type="project" value="UniProtKB-KW"/>
</dbReference>
<dbReference type="OrthoDB" id="9761532at2"/>
<dbReference type="GO" id="GO:0006508">
    <property type="term" value="P:proteolysis"/>
    <property type="evidence" value="ECO:0007669"/>
    <property type="project" value="UniProtKB-KW"/>
</dbReference>
<dbReference type="STRING" id="322505.SAMN04487836_11610"/>
<dbReference type="InterPro" id="IPR050072">
    <property type="entry name" value="Peptidase_M20A"/>
</dbReference>
<dbReference type="EMBL" id="FNYK01000003">
    <property type="protein sequence ID" value="SEI41427.1"/>
    <property type="molecule type" value="Genomic_DNA"/>
</dbReference>
<dbReference type="eggNOG" id="COG0624">
    <property type="taxonomic scope" value="Bacteria"/>
</dbReference>
<dbReference type="GO" id="GO:0008270">
    <property type="term" value="F:zinc ion binding"/>
    <property type="evidence" value="ECO:0007669"/>
    <property type="project" value="InterPro"/>
</dbReference>
<dbReference type="InterPro" id="IPR002933">
    <property type="entry name" value="Peptidase_M20"/>
</dbReference>
<dbReference type="Gene3D" id="3.40.630.10">
    <property type="entry name" value="Zn peptidases"/>
    <property type="match status" value="2"/>
</dbReference>
<comment type="cofactor">
    <cofactor evidence="1">
        <name>Zn(2+)</name>
        <dbReference type="ChEBI" id="CHEBI:29105"/>
    </cofactor>
</comment>
<dbReference type="GO" id="GO:0006526">
    <property type="term" value="P:L-arginine biosynthetic process"/>
    <property type="evidence" value="ECO:0007669"/>
    <property type="project" value="TreeGrafter"/>
</dbReference>
<dbReference type="Pfam" id="PF01546">
    <property type="entry name" value="Peptidase_M20"/>
    <property type="match status" value="1"/>
</dbReference>
<gene>
    <name evidence="6" type="ORF">SAMN04487834_100322</name>
</gene>
<evidence type="ECO:0000256" key="1">
    <source>
        <dbReference type="ARBA" id="ARBA00001947"/>
    </source>
</evidence>
<keyword evidence="7" id="KW-1185">Reference proteome</keyword>
<dbReference type="NCBIfam" id="TIGR01887">
    <property type="entry name" value="dipeptidaselike"/>
    <property type="match status" value="1"/>
</dbReference>
<dbReference type="InterPro" id="IPR010964">
    <property type="entry name" value="M20A_pepV-rel"/>
</dbReference>
<evidence type="ECO:0000313" key="7">
    <source>
        <dbReference type="Proteomes" id="UP000183028"/>
    </source>
</evidence>
<keyword evidence="4" id="KW-0862">Zinc</keyword>
<protein>
    <submittedName>
        <fullName evidence="6">Succinyl-diaminopimelate desuccinylase</fullName>
    </submittedName>
</protein>
<dbReference type="PANTHER" id="PTHR43808:SF31">
    <property type="entry name" value="N-ACETYL-L-CITRULLINE DEACETYLASE"/>
    <property type="match status" value="1"/>
</dbReference>
<proteinExistence type="inferred from homology"/>
<dbReference type="GO" id="GO:0016805">
    <property type="term" value="F:dipeptidase activity"/>
    <property type="evidence" value="ECO:0007669"/>
    <property type="project" value="InterPro"/>
</dbReference>
<dbReference type="Proteomes" id="UP000183028">
    <property type="component" value="Unassembled WGS sequence"/>
</dbReference>
<organism evidence="6 7">
    <name type="scientific">Sharpea azabuensis</name>
    <dbReference type="NCBI Taxonomy" id="322505"/>
    <lineage>
        <taxon>Bacteria</taxon>
        <taxon>Bacillati</taxon>
        <taxon>Bacillota</taxon>
        <taxon>Erysipelotrichia</taxon>
        <taxon>Erysipelotrichales</taxon>
        <taxon>Coprobacillaceae</taxon>
        <taxon>Sharpea</taxon>
    </lineage>
</organism>
<accession>A0A1H6QMM7</accession>
<evidence type="ECO:0000256" key="5">
    <source>
        <dbReference type="ARBA" id="ARBA00023049"/>
    </source>
</evidence>
<dbReference type="PANTHER" id="PTHR43808">
    <property type="entry name" value="ACETYLORNITHINE DEACETYLASE"/>
    <property type="match status" value="1"/>
</dbReference>
<evidence type="ECO:0000256" key="3">
    <source>
        <dbReference type="ARBA" id="ARBA00022670"/>
    </source>
</evidence>
<sequence>MDKIMNQVDKIVPELINGIKRIVRIPSVQDTATEDAPYGENARKALVETLNLCEELGFETVNIDNHIGYASFGPKNKDGYIAAIGHLDVVPVGEGWKHDPFSAYEEDGVIYSRGILDNKGPILSCLYALFALKQLGYKPNREIRIIFGCNEETGFHDLKYYLSKKQPPLAGFTPDCKFPVVYAERGRLVVNVKYANTPALHQFLNTYILNSDNSGVKLEIDYKNDEFGKLETRNYKIIDDKTFQFAISYPYGITSNELVEKLKNKGFEVDVVGNYDPVYFNRNAPMISIMQESYEAVTGLDGTPVTTTGGTYAKLMPHIVPFGPSFPGQKGIGHNPNEWMKIDDLIMITKIYALTLYRLGLEEHL</sequence>
<name>A0A1H6QMM7_9FIRM</name>
<evidence type="ECO:0000256" key="4">
    <source>
        <dbReference type="ARBA" id="ARBA00022833"/>
    </source>
</evidence>
<dbReference type="AlphaFoldDB" id="A0A1H6QMM7"/>
<evidence type="ECO:0000256" key="2">
    <source>
        <dbReference type="ARBA" id="ARBA00006247"/>
    </source>
</evidence>
<keyword evidence="5" id="KW-0378">Hydrolase</keyword>
<evidence type="ECO:0000313" key="6">
    <source>
        <dbReference type="EMBL" id="SEI41427.1"/>
    </source>
</evidence>